<dbReference type="EMBL" id="LSRP01000013">
    <property type="protein sequence ID" value="OJG00752.1"/>
    <property type="molecule type" value="Genomic_DNA"/>
</dbReference>
<comment type="caution">
    <text evidence="1">The sequence shown here is derived from an EMBL/GenBank/DDBJ whole genome shotgun (WGS) entry which is preliminary data.</text>
</comment>
<dbReference type="Proteomes" id="UP000182661">
    <property type="component" value="Unassembled WGS sequence"/>
</dbReference>
<evidence type="ECO:0008006" key="3">
    <source>
        <dbReference type="Google" id="ProtNLM"/>
    </source>
</evidence>
<gene>
    <name evidence="1" type="ORF">AX760_09795</name>
</gene>
<name>A0A657LZ14_9HYPH</name>
<proteinExistence type="predicted"/>
<dbReference type="AlphaFoldDB" id="A0A657LZ14"/>
<organism evidence="1 2">
    <name type="scientific">Pararhizobium antarcticum</name>
    <dbReference type="NCBI Taxonomy" id="1798805"/>
    <lineage>
        <taxon>Bacteria</taxon>
        <taxon>Pseudomonadati</taxon>
        <taxon>Pseudomonadota</taxon>
        <taxon>Alphaproteobacteria</taxon>
        <taxon>Hyphomicrobiales</taxon>
        <taxon>Rhizobiaceae</taxon>
        <taxon>Rhizobium/Agrobacterium group</taxon>
        <taxon>Pararhizobium</taxon>
    </lineage>
</organism>
<dbReference type="OrthoDB" id="7767499at2"/>
<dbReference type="RefSeq" id="WP_071831246.1">
    <property type="nucleotide sequence ID" value="NZ_LSRP01000013.1"/>
</dbReference>
<keyword evidence="2" id="KW-1185">Reference proteome</keyword>
<evidence type="ECO:0000313" key="1">
    <source>
        <dbReference type="EMBL" id="OJG00752.1"/>
    </source>
</evidence>
<evidence type="ECO:0000313" key="2">
    <source>
        <dbReference type="Proteomes" id="UP000182661"/>
    </source>
</evidence>
<sequence length="269" mass="30218">MMPDELRALFSTYESIALIANNEKNDMAAIEGRLPENTLFVFFNQCDKVLAAPFQRDAILCVRLISLGEVLDSRKHQVRAHRLLPKLKTVIGVLANRGSARREEGPDAPLKSPAVPLTLDFDYLFPSFYPSRRYASTGFAVALSLLENIGNAAIYLCGFSGVPGQKFSMNASHDWVFEQTLLQLMIGQGRLHRIDPQATDTAGPSLSRIPQRYPEFKPADVALAATQAVNERFIGMEHRVSKLWQMTGWIRGIKTVFRPARRAFRRLID</sequence>
<protein>
    <recommendedName>
        <fullName evidence="3">3-deoxy-manno-octulosonate cytidylyltransferase</fullName>
    </recommendedName>
</protein>
<reference evidence="1 2" key="1">
    <citation type="submission" date="2016-02" db="EMBL/GenBank/DDBJ databases">
        <title>Genome sequencing of a beta-galactosidase producing bacteria Rhizobium sp. 59.</title>
        <authorList>
            <person name="Wang D."/>
            <person name="Kot W."/>
            <person name="Qin Y."/>
            <person name="Hansen L."/>
            <person name="Naqvi K."/>
            <person name="Rensing C."/>
        </authorList>
    </citation>
    <scope>NUCLEOTIDE SEQUENCE [LARGE SCALE GENOMIC DNA]</scope>
    <source>
        <strain evidence="1 2">59</strain>
    </source>
</reference>
<accession>A0A657LZ14</accession>